<proteinExistence type="predicted"/>
<sequence>MFLHTFDLGKTAVWNWKHSAKEKLKTIRENNKSATNSTSTKKVRKNPFQKENDSLKEFIERLPKMEFHYCRNETSKYYLLPEWTSKMSLYDYYVSDWCSSNYVASLSVAKFNNTLDTENVSLFQPKKDACETCISYKLGFISDDMISEKDNDKNSKEYVFAVDVRALLSAPKSNVSSLYHKSKLNIHNCCAFNLKTK</sequence>
<dbReference type="EMBL" id="OV651822">
    <property type="protein sequence ID" value="CAH1100338.1"/>
    <property type="molecule type" value="Genomic_DNA"/>
</dbReference>
<dbReference type="Proteomes" id="UP001153636">
    <property type="component" value="Chromosome 10"/>
</dbReference>
<name>A0A9P0G564_9CUCU</name>
<reference evidence="1" key="1">
    <citation type="submission" date="2022-01" db="EMBL/GenBank/DDBJ databases">
        <authorList>
            <person name="King R."/>
        </authorList>
    </citation>
    <scope>NUCLEOTIDE SEQUENCE</scope>
</reference>
<gene>
    <name evidence="1" type="ORF">PSYICH_LOCUS2064</name>
</gene>
<dbReference type="OrthoDB" id="6733722at2759"/>
<dbReference type="AlphaFoldDB" id="A0A9P0G564"/>
<accession>A0A9P0G564</accession>
<evidence type="ECO:0000313" key="2">
    <source>
        <dbReference type="Proteomes" id="UP001153636"/>
    </source>
</evidence>
<evidence type="ECO:0000313" key="1">
    <source>
        <dbReference type="EMBL" id="CAH1100338.1"/>
    </source>
</evidence>
<organism evidence="1 2">
    <name type="scientific">Psylliodes chrysocephalus</name>
    <dbReference type="NCBI Taxonomy" id="3402493"/>
    <lineage>
        <taxon>Eukaryota</taxon>
        <taxon>Metazoa</taxon>
        <taxon>Ecdysozoa</taxon>
        <taxon>Arthropoda</taxon>
        <taxon>Hexapoda</taxon>
        <taxon>Insecta</taxon>
        <taxon>Pterygota</taxon>
        <taxon>Neoptera</taxon>
        <taxon>Endopterygota</taxon>
        <taxon>Coleoptera</taxon>
        <taxon>Polyphaga</taxon>
        <taxon>Cucujiformia</taxon>
        <taxon>Chrysomeloidea</taxon>
        <taxon>Chrysomelidae</taxon>
        <taxon>Galerucinae</taxon>
        <taxon>Alticini</taxon>
        <taxon>Psylliodes</taxon>
    </lineage>
</organism>
<protein>
    <submittedName>
        <fullName evidence="1">Uncharacterized protein</fullName>
    </submittedName>
</protein>
<keyword evidence="2" id="KW-1185">Reference proteome</keyword>